<dbReference type="Gene3D" id="2.40.50.140">
    <property type="entry name" value="Nucleic acid-binding proteins"/>
    <property type="match status" value="1"/>
</dbReference>
<dbReference type="GO" id="GO:0006260">
    <property type="term" value="P:DNA replication"/>
    <property type="evidence" value="ECO:0007669"/>
    <property type="project" value="InterPro"/>
</dbReference>
<comment type="subcellular location">
    <subcellularLocation>
        <location evidence="1">Nucleus</location>
    </subcellularLocation>
</comment>
<dbReference type="OrthoDB" id="188186at2759"/>
<protein>
    <submittedName>
        <fullName evidence="4">17699_t:CDS:1</fullName>
    </submittedName>
</protein>
<dbReference type="GO" id="GO:0003697">
    <property type="term" value="F:single-stranded DNA binding"/>
    <property type="evidence" value="ECO:0007669"/>
    <property type="project" value="TreeGrafter"/>
</dbReference>
<evidence type="ECO:0000313" key="5">
    <source>
        <dbReference type="Proteomes" id="UP000789342"/>
    </source>
</evidence>
<comment type="similarity">
    <text evidence="2">Belongs to the replication factor A protein 3 family.</text>
</comment>
<dbReference type="SUPFAM" id="SSF50249">
    <property type="entry name" value="Nucleic acid-binding proteins"/>
    <property type="match status" value="1"/>
</dbReference>
<keyword evidence="5" id="KW-1185">Reference proteome</keyword>
<dbReference type="GO" id="GO:0003684">
    <property type="term" value="F:damaged DNA binding"/>
    <property type="evidence" value="ECO:0007669"/>
    <property type="project" value="TreeGrafter"/>
</dbReference>
<dbReference type="PANTHER" id="PTHR15114:SF1">
    <property type="entry name" value="REPLICATION PROTEIN A 14 KDA SUBUNIT"/>
    <property type="match status" value="1"/>
</dbReference>
<keyword evidence="3" id="KW-0539">Nucleus</keyword>
<reference evidence="4" key="1">
    <citation type="submission" date="2021-06" db="EMBL/GenBank/DDBJ databases">
        <authorList>
            <person name="Kallberg Y."/>
            <person name="Tangrot J."/>
            <person name="Rosling A."/>
        </authorList>
    </citation>
    <scope>NUCLEOTIDE SEQUENCE</scope>
    <source>
        <strain evidence="4">CL551</strain>
    </source>
</reference>
<proteinExistence type="inferred from homology"/>
<evidence type="ECO:0000256" key="2">
    <source>
        <dbReference type="ARBA" id="ARBA00009761"/>
    </source>
</evidence>
<dbReference type="GO" id="GO:0005662">
    <property type="term" value="C:DNA replication factor A complex"/>
    <property type="evidence" value="ECO:0007669"/>
    <property type="project" value="TreeGrafter"/>
</dbReference>
<evidence type="ECO:0000313" key="4">
    <source>
        <dbReference type="EMBL" id="CAG8648739.1"/>
    </source>
</evidence>
<dbReference type="PANTHER" id="PTHR15114">
    <property type="entry name" value="REPLICATION PROTEIN A3"/>
    <property type="match status" value="1"/>
</dbReference>
<name>A0A9N9DVE4_9GLOM</name>
<dbReference type="GO" id="GO:0006284">
    <property type="term" value="P:base-excision repair"/>
    <property type="evidence" value="ECO:0007669"/>
    <property type="project" value="TreeGrafter"/>
</dbReference>
<comment type="caution">
    <text evidence="4">The sequence shown here is derived from an EMBL/GenBank/DDBJ whole genome shotgun (WGS) entry which is preliminary data.</text>
</comment>
<dbReference type="InterPro" id="IPR013970">
    <property type="entry name" value="Rfa2"/>
</dbReference>
<dbReference type="GO" id="GO:0000724">
    <property type="term" value="P:double-strand break repair via homologous recombination"/>
    <property type="evidence" value="ECO:0007669"/>
    <property type="project" value="TreeGrafter"/>
</dbReference>
<dbReference type="AlphaFoldDB" id="A0A9N9DVE4"/>
<dbReference type="GO" id="GO:0035861">
    <property type="term" value="C:site of double-strand break"/>
    <property type="evidence" value="ECO:0007669"/>
    <property type="project" value="TreeGrafter"/>
</dbReference>
<gene>
    <name evidence="4" type="ORF">AMORRO_LOCUS9856</name>
</gene>
<dbReference type="GO" id="GO:0006298">
    <property type="term" value="P:mismatch repair"/>
    <property type="evidence" value="ECO:0007669"/>
    <property type="project" value="TreeGrafter"/>
</dbReference>
<evidence type="ECO:0000256" key="1">
    <source>
        <dbReference type="ARBA" id="ARBA00004123"/>
    </source>
</evidence>
<dbReference type="EMBL" id="CAJVPV010010185">
    <property type="protein sequence ID" value="CAG8648739.1"/>
    <property type="molecule type" value="Genomic_DNA"/>
</dbReference>
<dbReference type="CDD" id="cd04479">
    <property type="entry name" value="RPA3"/>
    <property type="match status" value="1"/>
</dbReference>
<dbReference type="Proteomes" id="UP000789342">
    <property type="component" value="Unassembled WGS sequence"/>
</dbReference>
<dbReference type="Pfam" id="PF08661">
    <property type="entry name" value="Rep_fac-A_3"/>
    <property type="match status" value="1"/>
</dbReference>
<dbReference type="GO" id="GO:0006289">
    <property type="term" value="P:nucleotide-excision repair"/>
    <property type="evidence" value="ECO:0007669"/>
    <property type="project" value="TreeGrafter"/>
</dbReference>
<evidence type="ECO:0000256" key="3">
    <source>
        <dbReference type="ARBA" id="ARBA00023242"/>
    </source>
</evidence>
<accession>A0A9N9DVE4</accession>
<organism evidence="4 5">
    <name type="scientific">Acaulospora morrowiae</name>
    <dbReference type="NCBI Taxonomy" id="94023"/>
    <lineage>
        <taxon>Eukaryota</taxon>
        <taxon>Fungi</taxon>
        <taxon>Fungi incertae sedis</taxon>
        <taxon>Mucoromycota</taxon>
        <taxon>Glomeromycotina</taxon>
        <taxon>Glomeromycetes</taxon>
        <taxon>Diversisporales</taxon>
        <taxon>Acaulosporaceae</taxon>
        <taxon>Acaulospora</taxon>
    </lineage>
</organism>
<sequence>MSDASVASPATPRINSTLMSKYLGEQVRFIGRVKESSRKHAVLEASDKGQVTIVYSQDNILEDNKIVEVIGRVKDNSTIQEILITEISDGFIDLDLYEDVIQLTQKYPEIFF</sequence>
<dbReference type="InterPro" id="IPR012340">
    <property type="entry name" value="NA-bd_OB-fold"/>
</dbReference>